<accession>A0A815JCH3</accession>
<name>A0A815JCH3_9BILA</name>
<evidence type="ECO:0000313" key="2">
    <source>
        <dbReference type="EMBL" id="CAF1605202.1"/>
    </source>
</evidence>
<sequence length="175" mass="20090">MINVDRVAIGNNTEQSLWLITCAINEIKRKQRFQIQNAVVGGICSCYKKPGRAIMQILLKPIINQLLLLGEQQHLFQIKVVKNEYKLIRETVLSDSNDQIAQNKSLPTDKKSRKDTHKIRVFPMNEDSQIQLRSTARCQLILNKLSKLKHNKQCLDDEKESNLRLGYSGKCSLTD</sequence>
<dbReference type="Proteomes" id="UP000681722">
    <property type="component" value="Unassembled WGS sequence"/>
</dbReference>
<evidence type="ECO:0000313" key="5">
    <source>
        <dbReference type="Proteomes" id="UP000663829"/>
    </source>
</evidence>
<dbReference type="Proteomes" id="UP000682733">
    <property type="component" value="Unassembled WGS sequence"/>
</dbReference>
<organism evidence="1 5">
    <name type="scientific">Didymodactylos carnosus</name>
    <dbReference type="NCBI Taxonomy" id="1234261"/>
    <lineage>
        <taxon>Eukaryota</taxon>
        <taxon>Metazoa</taxon>
        <taxon>Spiralia</taxon>
        <taxon>Gnathifera</taxon>
        <taxon>Rotifera</taxon>
        <taxon>Eurotatoria</taxon>
        <taxon>Bdelloidea</taxon>
        <taxon>Philodinida</taxon>
        <taxon>Philodinidae</taxon>
        <taxon>Didymodactylos</taxon>
    </lineage>
</organism>
<dbReference type="Proteomes" id="UP000677228">
    <property type="component" value="Unassembled WGS sequence"/>
</dbReference>
<evidence type="ECO:0000313" key="3">
    <source>
        <dbReference type="EMBL" id="CAF4269291.1"/>
    </source>
</evidence>
<comment type="caution">
    <text evidence="1">The sequence shown here is derived from an EMBL/GenBank/DDBJ whole genome shotgun (WGS) entry which is preliminary data.</text>
</comment>
<evidence type="ECO:0000313" key="4">
    <source>
        <dbReference type="EMBL" id="CAF4415960.1"/>
    </source>
</evidence>
<dbReference type="Proteomes" id="UP000663829">
    <property type="component" value="Unassembled WGS sequence"/>
</dbReference>
<evidence type="ECO:0000313" key="1">
    <source>
        <dbReference type="EMBL" id="CAF1377499.1"/>
    </source>
</evidence>
<proteinExistence type="predicted"/>
<dbReference type="AlphaFoldDB" id="A0A815JCH3"/>
<dbReference type="EMBL" id="CAJNOK010051631">
    <property type="protein sequence ID" value="CAF1605202.1"/>
    <property type="molecule type" value="Genomic_DNA"/>
</dbReference>
<dbReference type="EMBL" id="CAJOBA010075593">
    <property type="protein sequence ID" value="CAF4415960.1"/>
    <property type="molecule type" value="Genomic_DNA"/>
</dbReference>
<dbReference type="EMBL" id="CAJNOQ010016247">
    <property type="protein sequence ID" value="CAF1377499.1"/>
    <property type="molecule type" value="Genomic_DNA"/>
</dbReference>
<protein>
    <submittedName>
        <fullName evidence="1">Uncharacterized protein</fullName>
    </submittedName>
</protein>
<reference evidence="1" key="1">
    <citation type="submission" date="2021-02" db="EMBL/GenBank/DDBJ databases">
        <authorList>
            <person name="Nowell W R."/>
        </authorList>
    </citation>
    <scope>NUCLEOTIDE SEQUENCE</scope>
</reference>
<dbReference type="EMBL" id="CAJOBC010079278">
    <property type="protein sequence ID" value="CAF4269291.1"/>
    <property type="molecule type" value="Genomic_DNA"/>
</dbReference>
<gene>
    <name evidence="1" type="ORF">GPM918_LOCUS32164</name>
    <name evidence="2" type="ORF">OVA965_LOCUS42336</name>
    <name evidence="3" type="ORF">SRO942_LOCUS32828</name>
    <name evidence="4" type="ORF">TMI583_LOCUS44224</name>
</gene>
<keyword evidence="5" id="KW-1185">Reference proteome</keyword>